<feature type="region of interest" description="Disordered" evidence="1">
    <location>
        <begin position="177"/>
        <end position="197"/>
    </location>
</feature>
<dbReference type="AlphaFoldDB" id="A0A1D1YNW8"/>
<reference evidence="3" key="1">
    <citation type="submission" date="2015-07" db="EMBL/GenBank/DDBJ databases">
        <title>Transcriptome Assembly of Anthurium amnicola.</title>
        <authorList>
            <person name="Suzuki J."/>
        </authorList>
    </citation>
    <scope>NUCLEOTIDE SEQUENCE</scope>
</reference>
<dbReference type="EMBL" id="GDJX01023248">
    <property type="protein sequence ID" value="JAT44688.1"/>
    <property type="molecule type" value="Transcribed_RNA"/>
</dbReference>
<evidence type="ECO:0000313" key="2">
    <source>
        <dbReference type="EMBL" id="JAT44688.1"/>
    </source>
</evidence>
<dbReference type="PANTHER" id="PTHR36062">
    <property type="entry name" value="OS01G0687300 PROTEIN"/>
    <property type="match status" value="1"/>
</dbReference>
<dbReference type="GO" id="GO:0010099">
    <property type="term" value="P:regulation of photomorphogenesis"/>
    <property type="evidence" value="ECO:0007669"/>
    <property type="project" value="InterPro"/>
</dbReference>
<name>A0A1D1YNW8_9ARAE</name>
<proteinExistence type="predicted"/>
<evidence type="ECO:0000313" key="3">
    <source>
        <dbReference type="EMBL" id="JAT56330.1"/>
    </source>
</evidence>
<dbReference type="EMBL" id="GDJX01011606">
    <property type="protein sequence ID" value="JAT56330.1"/>
    <property type="molecule type" value="Transcribed_RNA"/>
</dbReference>
<protein>
    <submittedName>
        <fullName evidence="3">F-box protein At2g16365</fullName>
    </submittedName>
</protein>
<dbReference type="PANTHER" id="PTHR36062:SF1">
    <property type="entry name" value="OS01G0687300 PROTEIN"/>
    <property type="match status" value="1"/>
</dbReference>
<organism evidence="3">
    <name type="scientific">Anthurium amnicola</name>
    <dbReference type="NCBI Taxonomy" id="1678845"/>
    <lineage>
        <taxon>Eukaryota</taxon>
        <taxon>Viridiplantae</taxon>
        <taxon>Streptophyta</taxon>
        <taxon>Embryophyta</taxon>
        <taxon>Tracheophyta</taxon>
        <taxon>Spermatophyta</taxon>
        <taxon>Magnoliopsida</taxon>
        <taxon>Liliopsida</taxon>
        <taxon>Araceae</taxon>
        <taxon>Pothoideae</taxon>
        <taxon>Potheae</taxon>
        <taxon>Anthurium</taxon>
    </lineage>
</organism>
<gene>
    <name evidence="3" type="primary">At2g16365_1</name>
    <name evidence="2" type="synonym">At2g16365_2</name>
    <name evidence="3" type="ORF">g.124821</name>
    <name evidence="2" type="ORF">g.124829</name>
</gene>
<accession>A0A1D1YNW8</accession>
<dbReference type="InterPro" id="IPR037476">
    <property type="entry name" value="PCH1"/>
</dbReference>
<evidence type="ECO:0000256" key="1">
    <source>
        <dbReference type="SAM" id="MobiDB-lite"/>
    </source>
</evidence>
<feature type="region of interest" description="Disordered" evidence="1">
    <location>
        <begin position="67"/>
        <end position="91"/>
    </location>
</feature>
<sequence length="762" mass="84602">MSDHGEAAGFSGAFGGSEIRGPQEPCQLQWMGHWKNSGSVSAQRIHRNPADGADVHEEEFARRLQRRTAKFSESKETPIGNGQISDRGTLPVTPDAPRSAHGLMAEKGTVDITGECPDREIARAFDAERMKLSKASLCRIESSCVDSKNVHSSLLPRSGILRSEWQHRTEFNVNQRTRVAARSKRKSGQWDTSLDRGLRQITKKESASAPDEVNSMAGEFQFHGEYTVQQSRRFYRFFEKKRLSNCGHSQNDSMGLTSTSALGGFSQMTDAGPSIFSREENICSLSGAASKEKLANHTCLNLEHEISEPCHHSLFGFSKQKRSKKLILGCSLPMPRDQSLKAHGDSPTEVSGSELLLIKSSLQGFTKLNESFCEQHFQQRVLGISTRDIGSPRERTNLNSVGRLVGVPPESKSSQYLQVTKNTDMELPRGGRIRRTPESGENTRIRKLSSSLAGYVRPPGLPISDKKKHGQSISAYSADVQNKSPVIIDCMNMDGCRGKQLCSGESSGGTDKKGFMGTQDIGKFELTSALQMNGATVSSQETELLDKSMVFSPFLVTSNSMNPKGSSTSKIDSMLGKHIISQVVNEKSDSGHQQENYLGPEESSRWVKRLKLNSESLAIGPGDSNMEDVPTTRRVHKLFSRVMNYSRSNTFTLAKCLQEQQQFEKTVLVLRNNDSPMESLKESHPWIQRWCQISQEAFHPKTRKPIEVLCEPEKAKPLPENLEGKLFPSLAAMALMGKSINNFRPCEIRRRGSSLVWHTEGF</sequence>
<feature type="region of interest" description="Disordered" evidence="1">
    <location>
        <begin position="1"/>
        <end position="23"/>
    </location>
</feature>